<organism evidence="2">
    <name type="scientific">uncultured Thiotrichaceae bacterium</name>
    <dbReference type="NCBI Taxonomy" id="298394"/>
    <lineage>
        <taxon>Bacteria</taxon>
        <taxon>Pseudomonadati</taxon>
        <taxon>Pseudomonadota</taxon>
        <taxon>Gammaproteobacteria</taxon>
        <taxon>Thiotrichales</taxon>
        <taxon>Thiotrichaceae</taxon>
        <taxon>environmental samples</taxon>
    </lineage>
</organism>
<keyword evidence="1" id="KW-0472">Membrane</keyword>
<accession>A0A6S6U976</accession>
<proteinExistence type="predicted"/>
<keyword evidence="1" id="KW-1133">Transmembrane helix</keyword>
<dbReference type="EMBL" id="CACVAT010000374">
    <property type="protein sequence ID" value="CAA6823219.1"/>
    <property type="molecule type" value="Genomic_DNA"/>
</dbReference>
<sequence length="88" mass="10333">MNEQAEENKQLEQELRTVWKKAANTRKATSPRRIEALLYRSRAELSLRDLLTFFIYLGKAFFNLLLATLHILFIASKPAEKRRSKSHD</sequence>
<name>A0A6S6U976_9GAMM</name>
<protein>
    <submittedName>
        <fullName evidence="2">Uncharacterized protein</fullName>
    </submittedName>
</protein>
<feature type="transmembrane region" description="Helical" evidence="1">
    <location>
        <begin position="53"/>
        <end position="75"/>
    </location>
</feature>
<reference evidence="2" key="1">
    <citation type="submission" date="2020-01" db="EMBL/GenBank/DDBJ databases">
        <authorList>
            <person name="Meier V. D."/>
            <person name="Meier V D."/>
        </authorList>
    </citation>
    <scope>NUCLEOTIDE SEQUENCE</scope>
    <source>
        <strain evidence="2">HLG_WM_MAG_09</strain>
    </source>
</reference>
<evidence type="ECO:0000313" key="2">
    <source>
        <dbReference type="EMBL" id="CAA6823219.1"/>
    </source>
</evidence>
<dbReference type="AlphaFoldDB" id="A0A6S6U976"/>
<gene>
    <name evidence="2" type="ORF">HELGO_WM41622</name>
</gene>
<keyword evidence="1" id="KW-0812">Transmembrane</keyword>
<evidence type="ECO:0000256" key="1">
    <source>
        <dbReference type="SAM" id="Phobius"/>
    </source>
</evidence>